<accession>Q23QG4</accession>
<dbReference type="InParanoid" id="Q23QG4"/>
<dbReference type="InterPro" id="IPR011009">
    <property type="entry name" value="Kinase-like_dom_sf"/>
</dbReference>
<dbReference type="GO" id="GO:0004672">
    <property type="term" value="F:protein kinase activity"/>
    <property type="evidence" value="ECO:0007669"/>
    <property type="project" value="InterPro"/>
</dbReference>
<dbReference type="HOGENOM" id="CLU_019279_2_0_1"/>
<dbReference type="PROSITE" id="PS50011">
    <property type="entry name" value="PROTEIN_KINASE_DOM"/>
    <property type="match status" value="1"/>
</dbReference>
<gene>
    <name evidence="3" type="ORF">TTHERM_00257140</name>
</gene>
<feature type="domain" description="Protein kinase" evidence="2">
    <location>
        <begin position="1"/>
        <end position="189"/>
    </location>
</feature>
<dbReference type="Pfam" id="PF00069">
    <property type="entry name" value="Pkinase"/>
    <property type="match status" value="1"/>
</dbReference>
<dbReference type="eggNOG" id="KOG1164">
    <property type="taxonomic scope" value="Eukaryota"/>
</dbReference>
<keyword evidence="4" id="KW-1185">Reference proteome</keyword>
<dbReference type="PANTHER" id="PTHR11909">
    <property type="entry name" value="CASEIN KINASE-RELATED"/>
    <property type="match status" value="1"/>
</dbReference>
<name>Q23QG4_TETTS</name>
<protein>
    <recommendedName>
        <fullName evidence="1">Casein kinase I</fullName>
    </recommendedName>
</protein>
<dbReference type="STRING" id="312017.Q23QG4"/>
<dbReference type="SMART" id="SM00220">
    <property type="entry name" value="S_TKc"/>
    <property type="match status" value="1"/>
</dbReference>
<dbReference type="Proteomes" id="UP000009168">
    <property type="component" value="Unassembled WGS sequence"/>
</dbReference>
<dbReference type="SUPFAM" id="SSF56112">
    <property type="entry name" value="Protein kinase-like (PK-like)"/>
    <property type="match status" value="1"/>
</dbReference>
<dbReference type="RefSeq" id="XP_001019169.2">
    <property type="nucleotide sequence ID" value="XM_001019169.2"/>
</dbReference>
<dbReference type="GO" id="GO:0005524">
    <property type="term" value="F:ATP binding"/>
    <property type="evidence" value="ECO:0007669"/>
    <property type="project" value="InterPro"/>
</dbReference>
<organism evidence="3 4">
    <name type="scientific">Tetrahymena thermophila (strain SB210)</name>
    <dbReference type="NCBI Taxonomy" id="312017"/>
    <lineage>
        <taxon>Eukaryota</taxon>
        <taxon>Sar</taxon>
        <taxon>Alveolata</taxon>
        <taxon>Ciliophora</taxon>
        <taxon>Intramacronucleata</taxon>
        <taxon>Oligohymenophorea</taxon>
        <taxon>Hymenostomatida</taxon>
        <taxon>Tetrahymenina</taxon>
        <taxon>Tetrahymenidae</taxon>
        <taxon>Tetrahymena</taxon>
    </lineage>
</organism>
<keyword evidence="3" id="KW-0418">Kinase</keyword>
<dbReference type="Gene3D" id="1.10.510.10">
    <property type="entry name" value="Transferase(Phosphotransferase) domain 1"/>
    <property type="match status" value="1"/>
</dbReference>
<evidence type="ECO:0000313" key="3">
    <source>
        <dbReference type="EMBL" id="EAR98924.2"/>
    </source>
</evidence>
<proteinExistence type="predicted"/>
<evidence type="ECO:0000256" key="1">
    <source>
        <dbReference type="ARBA" id="ARBA00023860"/>
    </source>
</evidence>
<dbReference type="KEGG" id="tet:TTHERM_00257140"/>
<reference evidence="4" key="1">
    <citation type="journal article" date="2006" name="PLoS Biol.">
        <title>Macronuclear genome sequence of the ciliate Tetrahymena thermophila, a model eukaryote.</title>
        <authorList>
            <person name="Eisen J.A."/>
            <person name="Coyne R.S."/>
            <person name="Wu M."/>
            <person name="Wu D."/>
            <person name="Thiagarajan M."/>
            <person name="Wortman J.R."/>
            <person name="Badger J.H."/>
            <person name="Ren Q."/>
            <person name="Amedeo P."/>
            <person name="Jones K.M."/>
            <person name="Tallon L.J."/>
            <person name="Delcher A.L."/>
            <person name="Salzberg S.L."/>
            <person name="Silva J.C."/>
            <person name="Haas B.J."/>
            <person name="Majoros W.H."/>
            <person name="Farzad M."/>
            <person name="Carlton J.M."/>
            <person name="Smith R.K. Jr."/>
            <person name="Garg J."/>
            <person name="Pearlman R.E."/>
            <person name="Karrer K.M."/>
            <person name="Sun L."/>
            <person name="Manning G."/>
            <person name="Elde N.C."/>
            <person name="Turkewitz A.P."/>
            <person name="Asai D.J."/>
            <person name="Wilkes D.E."/>
            <person name="Wang Y."/>
            <person name="Cai H."/>
            <person name="Collins K."/>
            <person name="Stewart B.A."/>
            <person name="Lee S.R."/>
            <person name="Wilamowska K."/>
            <person name="Weinberg Z."/>
            <person name="Ruzzo W.L."/>
            <person name="Wloga D."/>
            <person name="Gaertig J."/>
            <person name="Frankel J."/>
            <person name="Tsao C.-C."/>
            <person name="Gorovsky M.A."/>
            <person name="Keeling P.J."/>
            <person name="Waller R.F."/>
            <person name="Patron N.J."/>
            <person name="Cherry J.M."/>
            <person name="Stover N.A."/>
            <person name="Krieger C.J."/>
            <person name="del Toro C."/>
            <person name="Ryder H.F."/>
            <person name="Williamson S.C."/>
            <person name="Barbeau R.A."/>
            <person name="Hamilton E.P."/>
            <person name="Orias E."/>
        </authorList>
    </citation>
    <scope>NUCLEOTIDE SEQUENCE [LARGE SCALE GENOMIC DNA]</scope>
    <source>
        <strain evidence="4">SB210</strain>
    </source>
</reference>
<dbReference type="AlphaFoldDB" id="Q23QG4"/>
<dbReference type="OrthoDB" id="1171at2759"/>
<sequence>MVMDLLGPSLEELLDFCNRRFSLKTILMLAEQMIQTIEYIHYNNFICRNINPGNFLIGSGNLLNQIFITGLGYSKRYFQRDGTHIPYREDKSLVGTPRYVSLNMHIGIEPSRRDDLISLFYCLIYFLKGSLPWQGLKIGRRNEMFVKKLNTPIQELCLGFPNEFIEYYNYVGKLSFEEKPDYSYCQSLFRQCFQKMGYEKDSNFDWIIIVNERKQQQDKNSVAKFRNNILDTNHQKIKKFFNLI</sequence>
<keyword evidence="3" id="KW-0808">Transferase</keyword>
<dbReference type="EMBL" id="GG662647">
    <property type="protein sequence ID" value="EAR98924.2"/>
    <property type="molecule type" value="Genomic_DNA"/>
</dbReference>
<dbReference type="GeneID" id="7842304"/>
<dbReference type="InterPro" id="IPR050235">
    <property type="entry name" value="CK1_Ser-Thr_kinase"/>
</dbReference>
<dbReference type="InterPro" id="IPR000719">
    <property type="entry name" value="Prot_kinase_dom"/>
</dbReference>
<evidence type="ECO:0000313" key="4">
    <source>
        <dbReference type="Proteomes" id="UP000009168"/>
    </source>
</evidence>
<evidence type="ECO:0000259" key="2">
    <source>
        <dbReference type="PROSITE" id="PS50011"/>
    </source>
</evidence>